<sequence>MRRQDDERGSITVWLALSSFVMVFLVGLAVDLGGQVHAHERAHDLAAQAARAGGEEVEGGAAIQGRELTISPAAAIAAAEQYLDAAGVSGTVEISNGDTITVTVHDSYDPQFLGLIGIQRLDVSGTATARLIRTLGGSER</sequence>
<keyword evidence="1" id="KW-1133">Transmembrane helix</keyword>
<dbReference type="Pfam" id="PF13400">
    <property type="entry name" value="Tad"/>
    <property type="match status" value="1"/>
</dbReference>
<gene>
    <name evidence="3" type="ORF">ISU07_06500</name>
</gene>
<comment type="caution">
    <text evidence="3">The sequence shown here is derived from an EMBL/GenBank/DDBJ whole genome shotgun (WGS) entry which is preliminary data.</text>
</comment>
<reference evidence="3" key="1">
    <citation type="submission" date="2020-11" db="EMBL/GenBank/DDBJ databases">
        <title>Nocardioides sp. nov., isolated from Soil of Cynanchum wilfordii Hemsley rhizosphere.</title>
        <authorList>
            <person name="Lee J.-S."/>
            <person name="Suh M.K."/>
            <person name="Kim J.-S."/>
        </authorList>
    </citation>
    <scope>NUCLEOTIDE SEQUENCE</scope>
    <source>
        <strain evidence="3">KCTC 19275</strain>
    </source>
</reference>
<protein>
    <submittedName>
        <fullName evidence="3">Tad domain-containing protein</fullName>
    </submittedName>
</protein>
<dbReference type="EMBL" id="JADKPN010000002">
    <property type="protein sequence ID" value="MBF4762771.1"/>
    <property type="molecule type" value="Genomic_DNA"/>
</dbReference>
<accession>A0A930VDV2</accession>
<dbReference type="AlphaFoldDB" id="A0A930VDV2"/>
<keyword evidence="1" id="KW-0812">Transmembrane</keyword>
<keyword evidence="4" id="KW-1185">Reference proteome</keyword>
<evidence type="ECO:0000313" key="4">
    <source>
        <dbReference type="Proteomes" id="UP000640489"/>
    </source>
</evidence>
<feature type="transmembrane region" description="Helical" evidence="1">
    <location>
        <begin position="12"/>
        <end position="30"/>
    </location>
</feature>
<proteinExistence type="predicted"/>
<evidence type="ECO:0000256" key="1">
    <source>
        <dbReference type="SAM" id="Phobius"/>
    </source>
</evidence>
<dbReference type="InterPro" id="IPR028087">
    <property type="entry name" value="Tad_N"/>
</dbReference>
<dbReference type="Proteomes" id="UP000640489">
    <property type="component" value="Unassembled WGS sequence"/>
</dbReference>
<dbReference type="RefSeq" id="WP_194705947.1">
    <property type="nucleotide sequence ID" value="NZ_JADKPN010000002.1"/>
</dbReference>
<feature type="domain" description="Putative Flp pilus-assembly TadG-like N-terminal" evidence="2">
    <location>
        <begin position="9"/>
        <end position="54"/>
    </location>
</feature>
<evidence type="ECO:0000313" key="3">
    <source>
        <dbReference type="EMBL" id="MBF4762771.1"/>
    </source>
</evidence>
<organism evidence="3 4">
    <name type="scientific">Nocardioides islandensis</name>
    <dbReference type="NCBI Taxonomy" id="433663"/>
    <lineage>
        <taxon>Bacteria</taxon>
        <taxon>Bacillati</taxon>
        <taxon>Actinomycetota</taxon>
        <taxon>Actinomycetes</taxon>
        <taxon>Propionibacteriales</taxon>
        <taxon>Nocardioidaceae</taxon>
        <taxon>Nocardioides</taxon>
    </lineage>
</organism>
<keyword evidence="1" id="KW-0472">Membrane</keyword>
<evidence type="ECO:0000259" key="2">
    <source>
        <dbReference type="Pfam" id="PF13400"/>
    </source>
</evidence>
<name>A0A930VDV2_9ACTN</name>